<gene>
    <name evidence="11" type="ORF">SAMN05421677_10434</name>
</gene>
<feature type="signal peptide" evidence="9">
    <location>
        <begin position="1"/>
        <end position="29"/>
    </location>
</feature>
<organism evidence="11 12">
    <name type="scientific">Halobacillus aidingensis</name>
    <dbReference type="NCBI Taxonomy" id="240303"/>
    <lineage>
        <taxon>Bacteria</taxon>
        <taxon>Bacillati</taxon>
        <taxon>Bacillota</taxon>
        <taxon>Bacilli</taxon>
        <taxon>Bacillales</taxon>
        <taxon>Bacillaceae</taxon>
        <taxon>Halobacillus</taxon>
    </lineage>
</organism>
<dbReference type="PROSITE" id="PS52035">
    <property type="entry name" value="PEPTIDASE_M14"/>
    <property type="match status" value="1"/>
</dbReference>
<dbReference type="Gene3D" id="3.40.630.10">
    <property type="entry name" value="Zn peptidases"/>
    <property type="match status" value="1"/>
</dbReference>
<dbReference type="RefSeq" id="WP_089651458.1">
    <property type="nucleotide sequence ID" value="NZ_FNIZ01000004.1"/>
</dbReference>
<dbReference type="GO" id="GO:0005615">
    <property type="term" value="C:extracellular space"/>
    <property type="evidence" value="ECO:0007669"/>
    <property type="project" value="TreeGrafter"/>
</dbReference>
<dbReference type="OrthoDB" id="9758209at2"/>
<keyword evidence="6" id="KW-0862">Zinc</keyword>
<dbReference type="SMART" id="SM00631">
    <property type="entry name" value="Zn_pept"/>
    <property type="match status" value="1"/>
</dbReference>
<keyword evidence="3" id="KW-0645">Protease</keyword>
<dbReference type="Pfam" id="PF00246">
    <property type="entry name" value="Peptidase_M14"/>
    <property type="match status" value="1"/>
</dbReference>
<keyword evidence="12" id="KW-1185">Reference proteome</keyword>
<comment type="cofactor">
    <cofactor evidence="1">
        <name>Zn(2+)</name>
        <dbReference type="ChEBI" id="CHEBI:29105"/>
    </cofactor>
</comment>
<dbReference type="AlphaFoldDB" id="A0A1H0IBL3"/>
<keyword evidence="7" id="KW-0482">Metalloprotease</keyword>
<keyword evidence="5" id="KW-0378">Hydrolase</keyword>
<evidence type="ECO:0000256" key="1">
    <source>
        <dbReference type="ARBA" id="ARBA00001947"/>
    </source>
</evidence>
<evidence type="ECO:0000259" key="10">
    <source>
        <dbReference type="PROSITE" id="PS52035"/>
    </source>
</evidence>
<dbReference type="GO" id="GO:0008270">
    <property type="term" value="F:zinc ion binding"/>
    <property type="evidence" value="ECO:0007669"/>
    <property type="project" value="InterPro"/>
</dbReference>
<feature type="domain" description="Peptidase M14" evidence="10">
    <location>
        <begin position="49"/>
        <end position="351"/>
    </location>
</feature>
<keyword evidence="9" id="KW-0732">Signal</keyword>
<sequence>MKKKLLTVAVTGALLTTGGLIPGSGTVLAGDNGANGPNYNGNETIKNERLHSYEEMADFLHKLDQRSEALELEVYGQSVKGRDLYLAKFGAMDEDKPTVLFLTQQHGNETLTTEGALQVIKHLTSNGKNVKNILENVNVLIAPRLNVDGAEGDVNFSLDDYVSGTHTRYNANGVDLNRDHVDREQPETKALHEEVLQKYSPDYMIDLHHQGTQVTLGDTGELVSGSILYPTNSEVDPEVREQSKKLGAVVYNAVESKGYGLLSKYPGGTAQTISRNGLAAEYGISTLLFEMRGMADHYREDYVLGQKSNGYLIQQAVTAMTATLEALADGSLESADPSFWDTLPESNYDGE</sequence>
<dbReference type="CDD" id="cd03857">
    <property type="entry name" value="M14-like"/>
    <property type="match status" value="1"/>
</dbReference>
<dbReference type="GO" id="GO:0006508">
    <property type="term" value="P:proteolysis"/>
    <property type="evidence" value="ECO:0007669"/>
    <property type="project" value="UniProtKB-KW"/>
</dbReference>
<evidence type="ECO:0000256" key="2">
    <source>
        <dbReference type="ARBA" id="ARBA00005988"/>
    </source>
</evidence>
<dbReference type="PROSITE" id="PS00132">
    <property type="entry name" value="CARBOXYPEPT_ZN_1"/>
    <property type="match status" value="1"/>
</dbReference>
<evidence type="ECO:0000313" key="11">
    <source>
        <dbReference type="EMBL" id="SDO28844.1"/>
    </source>
</evidence>
<evidence type="ECO:0000256" key="7">
    <source>
        <dbReference type="ARBA" id="ARBA00023049"/>
    </source>
</evidence>
<proteinExistence type="inferred from homology"/>
<comment type="similarity">
    <text evidence="2 8">Belongs to the peptidase M14 family.</text>
</comment>
<evidence type="ECO:0000256" key="9">
    <source>
        <dbReference type="SAM" id="SignalP"/>
    </source>
</evidence>
<dbReference type="PANTHER" id="PTHR11705:SF143">
    <property type="entry name" value="SLL0236 PROTEIN"/>
    <property type="match status" value="1"/>
</dbReference>
<dbReference type="PANTHER" id="PTHR11705">
    <property type="entry name" value="PROTEASE FAMILY M14 CARBOXYPEPTIDASE A,B"/>
    <property type="match status" value="1"/>
</dbReference>
<dbReference type="GO" id="GO:0004181">
    <property type="term" value="F:metallocarboxypeptidase activity"/>
    <property type="evidence" value="ECO:0007669"/>
    <property type="project" value="InterPro"/>
</dbReference>
<accession>A0A1H0IBL3</accession>
<evidence type="ECO:0000256" key="8">
    <source>
        <dbReference type="PROSITE-ProRule" id="PRU01379"/>
    </source>
</evidence>
<evidence type="ECO:0000256" key="6">
    <source>
        <dbReference type="ARBA" id="ARBA00022833"/>
    </source>
</evidence>
<dbReference type="EMBL" id="FNIZ01000004">
    <property type="protein sequence ID" value="SDO28844.1"/>
    <property type="molecule type" value="Genomic_DNA"/>
</dbReference>
<dbReference type="Proteomes" id="UP000198860">
    <property type="component" value="Unassembled WGS sequence"/>
</dbReference>
<comment type="caution">
    <text evidence="8">Lacks conserved residue(s) required for the propagation of feature annotation.</text>
</comment>
<dbReference type="InterPro" id="IPR057246">
    <property type="entry name" value="CARBOXYPEPT_ZN_1"/>
</dbReference>
<evidence type="ECO:0000256" key="5">
    <source>
        <dbReference type="ARBA" id="ARBA00022801"/>
    </source>
</evidence>
<dbReference type="SUPFAM" id="SSF53187">
    <property type="entry name" value="Zn-dependent exopeptidases"/>
    <property type="match status" value="1"/>
</dbReference>
<evidence type="ECO:0000313" key="12">
    <source>
        <dbReference type="Proteomes" id="UP000198860"/>
    </source>
</evidence>
<name>A0A1H0IBL3_HALAD</name>
<evidence type="ECO:0000256" key="4">
    <source>
        <dbReference type="ARBA" id="ARBA00022723"/>
    </source>
</evidence>
<reference evidence="12" key="1">
    <citation type="submission" date="2016-10" db="EMBL/GenBank/DDBJ databases">
        <authorList>
            <person name="Varghese N."/>
            <person name="Submissions S."/>
        </authorList>
    </citation>
    <scope>NUCLEOTIDE SEQUENCE [LARGE SCALE GENOMIC DNA]</scope>
    <source>
        <strain evidence="12">CGMCC 1.3703</strain>
    </source>
</reference>
<dbReference type="STRING" id="240303.SAMN05421677_10434"/>
<keyword evidence="4" id="KW-0479">Metal-binding</keyword>
<evidence type="ECO:0000256" key="3">
    <source>
        <dbReference type="ARBA" id="ARBA00022670"/>
    </source>
</evidence>
<feature type="chain" id="PRO_5011438696" description="Peptidase M14 domain-containing protein" evidence="9">
    <location>
        <begin position="30"/>
        <end position="351"/>
    </location>
</feature>
<protein>
    <recommendedName>
        <fullName evidence="10">Peptidase M14 domain-containing protein</fullName>
    </recommendedName>
</protein>
<dbReference type="InterPro" id="IPR000834">
    <property type="entry name" value="Peptidase_M14"/>
</dbReference>